<dbReference type="AlphaFoldDB" id="A0A8S3ZJH5"/>
<dbReference type="EMBL" id="CAJHNH020002643">
    <property type="protein sequence ID" value="CAG5127312.1"/>
    <property type="molecule type" value="Genomic_DNA"/>
</dbReference>
<sequence>KKYTRAKYTDEHDFSIENYYLDDGFENLISEESQHNEMTRLLTDRERQLLNTKQFGVLVHEQSRVDAELEAVVTLLLIHIYIVTAVYHEHYF</sequence>
<organism evidence="1 2">
    <name type="scientific">Candidula unifasciata</name>
    <dbReference type="NCBI Taxonomy" id="100452"/>
    <lineage>
        <taxon>Eukaryota</taxon>
        <taxon>Metazoa</taxon>
        <taxon>Spiralia</taxon>
        <taxon>Lophotrochozoa</taxon>
        <taxon>Mollusca</taxon>
        <taxon>Gastropoda</taxon>
        <taxon>Heterobranchia</taxon>
        <taxon>Euthyneura</taxon>
        <taxon>Panpulmonata</taxon>
        <taxon>Eupulmonata</taxon>
        <taxon>Stylommatophora</taxon>
        <taxon>Helicina</taxon>
        <taxon>Helicoidea</taxon>
        <taxon>Geomitridae</taxon>
        <taxon>Candidula</taxon>
    </lineage>
</organism>
<dbReference type="Proteomes" id="UP000678393">
    <property type="component" value="Unassembled WGS sequence"/>
</dbReference>
<dbReference type="OrthoDB" id="10069720at2759"/>
<keyword evidence="2" id="KW-1185">Reference proteome</keyword>
<name>A0A8S3ZJH5_9EUPU</name>
<comment type="caution">
    <text evidence="1">The sequence shown here is derived from an EMBL/GenBank/DDBJ whole genome shotgun (WGS) entry which is preliminary data.</text>
</comment>
<feature type="non-terminal residue" evidence="1">
    <location>
        <position position="1"/>
    </location>
</feature>
<reference evidence="1" key="1">
    <citation type="submission" date="2021-04" db="EMBL/GenBank/DDBJ databases">
        <authorList>
            <consortium name="Molecular Ecology Group"/>
        </authorList>
    </citation>
    <scope>NUCLEOTIDE SEQUENCE</scope>
</reference>
<protein>
    <submittedName>
        <fullName evidence="1">Uncharacterized protein</fullName>
    </submittedName>
</protein>
<gene>
    <name evidence="1" type="ORF">CUNI_LOCUS12870</name>
</gene>
<accession>A0A8S3ZJH5</accession>
<proteinExistence type="predicted"/>
<evidence type="ECO:0000313" key="2">
    <source>
        <dbReference type="Proteomes" id="UP000678393"/>
    </source>
</evidence>
<evidence type="ECO:0000313" key="1">
    <source>
        <dbReference type="EMBL" id="CAG5127312.1"/>
    </source>
</evidence>